<dbReference type="Proteomes" id="UP000315423">
    <property type="component" value="Unassembled WGS sequence"/>
</dbReference>
<reference evidence="1" key="1">
    <citation type="submission" date="2018-09" db="EMBL/GenBank/DDBJ databases">
        <title>A genomic encyclopedia of anaerobic methanotrophic archaea.</title>
        <authorList>
            <person name="Skennerton C.T."/>
            <person name="Chadwick G.L."/>
            <person name="Laso-Perez R."/>
            <person name="Leu A.O."/>
            <person name="Speth D.R."/>
            <person name="Yu H."/>
            <person name="Morgan-Lang C."/>
            <person name="Hatzenpichler R."/>
            <person name="Goudeau D."/>
            <person name="Malmstrom R."/>
            <person name="Woyke T."/>
            <person name="Hallam S."/>
            <person name="Tyson G.W."/>
            <person name="Wegener G."/>
            <person name="Boetius A."/>
            <person name="Orphan V.J."/>
        </authorList>
    </citation>
    <scope>NUCLEOTIDE SEQUENCE</scope>
    <source>
        <strain evidence="1">CONS3730D10UFb2</strain>
    </source>
</reference>
<sequence>MSIKTRKISSSLKSKGFEPTEGDHTFYWFFLEGLRTHIKTKISHGTNEYGGHLLSVMRKQLKLKSALELKDLINCPMSQERYIELLKERDEL</sequence>
<evidence type="ECO:0000313" key="1">
    <source>
        <dbReference type="EMBL" id="TKY91929.1"/>
    </source>
</evidence>
<name>A0AC61SC35_9EURY</name>
<accession>A0AC61SC35</accession>
<dbReference type="EMBL" id="QYBA01000104">
    <property type="protein sequence ID" value="TKY91929.1"/>
    <property type="molecule type" value="Genomic_DNA"/>
</dbReference>
<organism evidence="1 2">
    <name type="scientific">Candidatus Methanomarinus sp</name>
    <dbReference type="NCBI Taxonomy" id="3386244"/>
    <lineage>
        <taxon>Archaea</taxon>
        <taxon>Methanobacteriati</taxon>
        <taxon>Methanobacteriota</taxon>
        <taxon>Stenosarchaea group</taxon>
        <taxon>Methanomicrobia</taxon>
        <taxon>Methanosarcinales</taxon>
        <taxon>ANME-2 cluster</taxon>
        <taxon>Candidatus Methanocomedenaceae</taxon>
        <taxon>Candidatus Methanomarinus</taxon>
    </lineage>
</organism>
<comment type="caution">
    <text evidence="1">The sequence shown here is derived from an EMBL/GenBank/DDBJ whole genome shotgun (WGS) entry which is preliminary data.</text>
</comment>
<proteinExistence type="predicted"/>
<protein>
    <submittedName>
        <fullName evidence="1">Uncharacterized protein</fullName>
    </submittedName>
</protein>
<evidence type="ECO:0000313" key="2">
    <source>
        <dbReference type="Proteomes" id="UP000315423"/>
    </source>
</evidence>
<gene>
    <name evidence="1" type="ORF">C5S46_03275</name>
</gene>